<keyword evidence="11" id="KW-1185">Reference proteome</keyword>
<comment type="similarity">
    <text evidence="8">Belongs to the P-Pant transferase superfamily. AcpS family.</text>
</comment>
<dbReference type="SUPFAM" id="SSF56214">
    <property type="entry name" value="4'-phosphopantetheinyl transferase"/>
    <property type="match status" value="1"/>
</dbReference>
<keyword evidence="2 8" id="KW-0808">Transferase</keyword>
<keyword evidence="8" id="KW-0963">Cytoplasm</keyword>
<dbReference type="GO" id="GO:0005737">
    <property type="term" value="C:cytoplasm"/>
    <property type="evidence" value="ECO:0007669"/>
    <property type="project" value="UniProtKB-SubCell"/>
</dbReference>
<evidence type="ECO:0000313" key="11">
    <source>
        <dbReference type="Proteomes" id="UP000261764"/>
    </source>
</evidence>
<dbReference type="Proteomes" id="UP000261764">
    <property type="component" value="Chromosome I"/>
</dbReference>
<evidence type="ECO:0000256" key="5">
    <source>
        <dbReference type="ARBA" id="ARBA00022842"/>
    </source>
</evidence>
<comment type="function">
    <text evidence="8">Transfers the 4'-phosphopantetheine moiety from coenzyme A to a Ser of acyl-carrier-protein.</text>
</comment>
<dbReference type="GO" id="GO:0000287">
    <property type="term" value="F:magnesium ion binding"/>
    <property type="evidence" value="ECO:0007669"/>
    <property type="project" value="UniProtKB-UniRule"/>
</dbReference>
<evidence type="ECO:0000256" key="8">
    <source>
        <dbReference type="HAMAP-Rule" id="MF_00101"/>
    </source>
</evidence>
<organism evidence="10 11">
    <name type="scientific">Mycoplasma amphoriforme A39</name>
    <dbReference type="NCBI Taxonomy" id="572419"/>
    <lineage>
        <taxon>Bacteria</taxon>
        <taxon>Bacillati</taxon>
        <taxon>Mycoplasmatota</taxon>
        <taxon>Mollicutes</taxon>
        <taxon>Mycoplasmataceae</taxon>
        <taxon>Mycoplasma</taxon>
    </lineage>
</organism>
<evidence type="ECO:0000256" key="4">
    <source>
        <dbReference type="ARBA" id="ARBA00022832"/>
    </source>
</evidence>
<feature type="binding site" evidence="8">
    <location>
        <position position="8"/>
    </location>
    <ligand>
        <name>Mg(2+)</name>
        <dbReference type="ChEBI" id="CHEBI:18420"/>
    </ligand>
</feature>
<reference evidence="10 11" key="1">
    <citation type="journal article" date="2015" name="Clin. Infect. Dis.">
        <title>Genomic Investigations unmask Mycoplasma amphoriforme, a new respiratory pathogen.</title>
        <authorList>
            <person name="Gillespie S.H."/>
            <person name="Ling C.L."/>
            <person name="Oravcova K."/>
            <person name="Pinheiro M."/>
            <person name="Wells L."/>
            <person name="Bryant J.M."/>
            <person name="McHugh T.D."/>
            <person name="Bebear C."/>
            <person name="Webster D."/>
            <person name="Harris S.R."/>
            <person name="Seth-Smith H.M."/>
            <person name="Thomson N.R."/>
        </authorList>
    </citation>
    <scope>NUCLEOTIDE SEQUENCE [LARGE SCALE GENOMIC DNA]</scope>
    <source>
        <strain evidence="10 11">A39</strain>
    </source>
</reference>
<feature type="domain" description="4'-phosphopantetheinyl transferase" evidence="9">
    <location>
        <begin position="4"/>
        <end position="75"/>
    </location>
</feature>
<dbReference type="InterPro" id="IPR037143">
    <property type="entry name" value="4-PPantetheinyl_Trfase_dom_sf"/>
</dbReference>
<evidence type="ECO:0000256" key="7">
    <source>
        <dbReference type="ARBA" id="ARBA00023160"/>
    </source>
</evidence>
<evidence type="ECO:0000256" key="6">
    <source>
        <dbReference type="ARBA" id="ARBA00023098"/>
    </source>
</evidence>
<dbReference type="EMBL" id="HG937516">
    <property type="protein sequence ID" value="CDN40318.1"/>
    <property type="molecule type" value="Genomic_DNA"/>
</dbReference>
<sequence>MILGIGIDVVSIKRISAKKTLDFAKKLLTADEFKKYQTLKSSINEDMFLAVRWALKEAIYKSLKTKQLFSDLEIKKVNGLYECYIDDEIVLHLSVSYENDTVTAICLAERI</sequence>
<name>A0A292II02_9MOLU</name>
<keyword evidence="6 8" id="KW-0443">Lipid metabolism</keyword>
<feature type="binding site" evidence="8">
    <location>
        <position position="57"/>
    </location>
    <ligand>
        <name>Mg(2+)</name>
        <dbReference type="ChEBI" id="CHEBI:18420"/>
    </ligand>
</feature>
<dbReference type="InterPro" id="IPR008278">
    <property type="entry name" value="4-PPantetheinyl_Trfase_dom"/>
</dbReference>
<dbReference type="GO" id="GO:0006633">
    <property type="term" value="P:fatty acid biosynthetic process"/>
    <property type="evidence" value="ECO:0007669"/>
    <property type="project" value="UniProtKB-UniRule"/>
</dbReference>
<dbReference type="InterPro" id="IPR004568">
    <property type="entry name" value="Ppantetheine-prot_Trfase_dom"/>
</dbReference>
<evidence type="ECO:0000256" key="3">
    <source>
        <dbReference type="ARBA" id="ARBA00022723"/>
    </source>
</evidence>
<dbReference type="EC" id="2.7.8.7" evidence="8"/>
<dbReference type="GO" id="GO:0008897">
    <property type="term" value="F:holo-[acyl-carrier-protein] synthase activity"/>
    <property type="evidence" value="ECO:0007669"/>
    <property type="project" value="UniProtKB-UniRule"/>
</dbReference>
<keyword evidence="7 8" id="KW-0275">Fatty acid biosynthesis</keyword>
<dbReference type="NCBIfam" id="TIGR00556">
    <property type="entry name" value="pantethn_trn"/>
    <property type="match status" value="1"/>
</dbReference>
<dbReference type="Pfam" id="PF01648">
    <property type="entry name" value="ACPS"/>
    <property type="match status" value="1"/>
</dbReference>
<dbReference type="KEGG" id="mamp:MAMA39_01950"/>
<keyword evidence="4 8" id="KW-0276">Fatty acid metabolism</keyword>
<keyword evidence="3 8" id="KW-0479">Metal-binding</keyword>
<dbReference type="InterPro" id="IPR002582">
    <property type="entry name" value="ACPS"/>
</dbReference>
<keyword evidence="5 8" id="KW-0460">Magnesium</keyword>
<gene>
    <name evidence="8" type="primary">acpS</name>
    <name evidence="10" type="ORF">MAMA39_01950</name>
</gene>
<keyword evidence="1 8" id="KW-0444">Lipid biosynthesis</keyword>
<accession>A0A292II02</accession>
<comment type="catalytic activity">
    <reaction evidence="8">
        <text>apo-[ACP] + CoA = holo-[ACP] + adenosine 3',5'-bisphosphate + H(+)</text>
        <dbReference type="Rhea" id="RHEA:12068"/>
        <dbReference type="Rhea" id="RHEA-COMP:9685"/>
        <dbReference type="Rhea" id="RHEA-COMP:9690"/>
        <dbReference type="ChEBI" id="CHEBI:15378"/>
        <dbReference type="ChEBI" id="CHEBI:29999"/>
        <dbReference type="ChEBI" id="CHEBI:57287"/>
        <dbReference type="ChEBI" id="CHEBI:58343"/>
        <dbReference type="ChEBI" id="CHEBI:64479"/>
        <dbReference type="EC" id="2.7.8.7"/>
    </reaction>
</comment>
<dbReference type="HAMAP" id="MF_00101">
    <property type="entry name" value="AcpS"/>
    <property type="match status" value="1"/>
</dbReference>
<dbReference type="AlphaFoldDB" id="A0A292II02"/>
<evidence type="ECO:0000259" key="9">
    <source>
        <dbReference type="Pfam" id="PF01648"/>
    </source>
</evidence>
<evidence type="ECO:0000313" key="10">
    <source>
        <dbReference type="EMBL" id="CDN40318.1"/>
    </source>
</evidence>
<dbReference type="NCBIfam" id="NF000835">
    <property type="entry name" value="PRK00070.4-1"/>
    <property type="match status" value="1"/>
</dbReference>
<evidence type="ECO:0000256" key="2">
    <source>
        <dbReference type="ARBA" id="ARBA00022679"/>
    </source>
</evidence>
<comment type="subcellular location">
    <subcellularLocation>
        <location evidence="8">Cytoplasm</location>
    </subcellularLocation>
</comment>
<evidence type="ECO:0000256" key="1">
    <source>
        <dbReference type="ARBA" id="ARBA00022516"/>
    </source>
</evidence>
<protein>
    <recommendedName>
        <fullName evidence="8">Holo-[acyl-carrier-protein] synthase</fullName>
        <shortName evidence="8">Holo-ACP synthase</shortName>
        <ecNumber evidence="8">2.7.8.7</ecNumber>
    </recommendedName>
    <alternativeName>
        <fullName evidence="8">4'-phosphopantetheinyl transferase AcpS</fullName>
    </alternativeName>
</protein>
<dbReference type="Gene3D" id="3.90.470.20">
    <property type="entry name" value="4'-phosphopantetheinyl transferase domain"/>
    <property type="match status" value="1"/>
</dbReference>
<proteinExistence type="inferred from homology"/>
<comment type="cofactor">
    <cofactor evidence="8">
        <name>Mg(2+)</name>
        <dbReference type="ChEBI" id="CHEBI:18420"/>
    </cofactor>
</comment>
<dbReference type="RefSeq" id="WP_343251662.1">
    <property type="nucleotide sequence ID" value="NZ_HG937516.1"/>
</dbReference>